<evidence type="ECO:0000259" key="12">
    <source>
        <dbReference type="PROSITE" id="PS50262"/>
    </source>
</evidence>
<feature type="domain" description="G-protein coupled receptors family 1 profile" evidence="12">
    <location>
        <begin position="70"/>
        <end position="340"/>
    </location>
</feature>
<evidence type="ECO:0000256" key="4">
    <source>
        <dbReference type="ARBA" id="ARBA00022989"/>
    </source>
</evidence>
<dbReference type="InterPro" id="IPR017452">
    <property type="entry name" value="GPCR_Rhodpsn_7TM"/>
</dbReference>
<feature type="transmembrane region" description="Helical" evidence="10">
    <location>
        <begin position="168"/>
        <end position="188"/>
    </location>
</feature>
<feature type="region of interest" description="Disordered" evidence="11">
    <location>
        <begin position="403"/>
        <end position="428"/>
    </location>
</feature>
<evidence type="ECO:0000256" key="5">
    <source>
        <dbReference type="ARBA" id="ARBA00023040"/>
    </source>
</evidence>
<feature type="transmembrane region" description="Helical" evidence="10">
    <location>
        <begin position="90"/>
        <end position="108"/>
    </location>
</feature>
<feature type="region of interest" description="Disordered" evidence="11">
    <location>
        <begin position="252"/>
        <end position="272"/>
    </location>
</feature>
<evidence type="ECO:0000256" key="10">
    <source>
        <dbReference type="RuleBase" id="RU046427"/>
    </source>
</evidence>
<dbReference type="SUPFAM" id="SSF81321">
    <property type="entry name" value="Family A G protein-coupled receptor-like"/>
    <property type="match status" value="1"/>
</dbReference>
<keyword evidence="5 10" id="KW-0297">G-protein coupled receptor</keyword>
<keyword evidence="3 10" id="KW-0812">Transmembrane</keyword>
<dbReference type="Gene3D" id="1.20.1070.10">
    <property type="entry name" value="Rhodopsin 7-helix transmembrane proteins"/>
    <property type="match status" value="1"/>
</dbReference>
<evidence type="ECO:0000256" key="8">
    <source>
        <dbReference type="ARBA" id="ARBA00023180"/>
    </source>
</evidence>
<dbReference type="PANTHER" id="PTHR24241">
    <property type="entry name" value="NEUROPEPTIDE RECEPTOR-RELATED G-PROTEIN COUPLED RECEPTOR"/>
    <property type="match status" value="1"/>
</dbReference>
<evidence type="ECO:0000256" key="1">
    <source>
        <dbReference type="ARBA" id="ARBA00004651"/>
    </source>
</evidence>
<name>A0ABP0F2S8_CLALP</name>
<evidence type="ECO:0000256" key="11">
    <source>
        <dbReference type="SAM" id="MobiDB-lite"/>
    </source>
</evidence>
<keyword evidence="2" id="KW-1003">Cell membrane</keyword>
<reference evidence="13 14" key="1">
    <citation type="submission" date="2024-02" db="EMBL/GenBank/DDBJ databases">
        <authorList>
            <person name="Daric V."/>
            <person name="Darras S."/>
        </authorList>
    </citation>
    <scope>NUCLEOTIDE SEQUENCE [LARGE SCALE GENOMIC DNA]</scope>
</reference>
<dbReference type="PANTHER" id="PTHR24241:SF161">
    <property type="entry name" value="G-PROTEIN COUPLED RECEPTORS FAMILY 1 PROFILE DOMAIN-CONTAINING PROTEIN"/>
    <property type="match status" value="1"/>
</dbReference>
<dbReference type="PRINTS" id="PR00896">
    <property type="entry name" value="VASOPRESSINR"/>
</dbReference>
<dbReference type="EMBL" id="CAWYQH010000002">
    <property type="protein sequence ID" value="CAK8674018.1"/>
    <property type="molecule type" value="Genomic_DNA"/>
</dbReference>
<dbReference type="PROSITE" id="PS00237">
    <property type="entry name" value="G_PROTEIN_RECEP_F1_1"/>
    <property type="match status" value="1"/>
</dbReference>
<comment type="similarity">
    <text evidence="10">Belongs to the G-protein coupled receptor 1 family. Vasopressin/oxytocin receptor subfamily.</text>
</comment>
<feature type="transmembrane region" description="Helical" evidence="10">
    <location>
        <begin position="128"/>
        <end position="147"/>
    </location>
</feature>
<keyword evidence="7 10" id="KW-0675">Receptor</keyword>
<feature type="transmembrane region" description="Helical" evidence="10">
    <location>
        <begin position="53"/>
        <end position="78"/>
    </location>
</feature>
<evidence type="ECO:0000256" key="6">
    <source>
        <dbReference type="ARBA" id="ARBA00023136"/>
    </source>
</evidence>
<keyword evidence="8 10" id="KW-0325">Glycoprotein</keyword>
<keyword evidence="14" id="KW-1185">Reference proteome</keyword>
<sequence length="428" mass="48838">MTDRNTLPISNTTDAVSNVKIHSPPHSYPTLQPEQLTCAELIASRTDEQRYNYYVELVVIGVLFFTALIGNICVLLALWQRRAKKSRMHLFIAHLAFADLIVAVFAGLPEFFERYVCGFYAADALCKVVKYMQIVGIYGSTYVLLCMAYDRYSAIRYPMRSFKFSRKWVHISVVCAWSLAFLFSIPQLPLWENKKVNSGVACKFSVISESFTKVYVFLYLVMIVVIPAFALTYLYSMIATIIMRNIRAKRKANSSRERDSRQNTSNKNHLAPRASGIGRISEAKVKTVKMTLVIVIFYVVCTAPFYTTQVLVAFGFVQGNLTQKFVLLLYVNSCVNPWIYMIFSGNLLRDLKEFCCCVQKESKSFVSKKSGEKLGRTNLRHINTTNESEYTMSTTAEFQLTSQPQRTPNANQFARQGSFHDHNYPNNV</sequence>
<evidence type="ECO:0000256" key="7">
    <source>
        <dbReference type="ARBA" id="ARBA00023170"/>
    </source>
</evidence>
<dbReference type="Pfam" id="PF00001">
    <property type="entry name" value="7tm_1"/>
    <property type="match status" value="1"/>
</dbReference>
<comment type="caution">
    <text evidence="13">The sequence shown here is derived from an EMBL/GenBank/DDBJ whole genome shotgun (WGS) entry which is preliminary data.</text>
</comment>
<dbReference type="InterPro" id="IPR001817">
    <property type="entry name" value="Vasoprsn_rcpt"/>
</dbReference>
<feature type="compositionally biased region" description="Basic and acidic residues" evidence="11">
    <location>
        <begin position="418"/>
        <end position="428"/>
    </location>
</feature>
<evidence type="ECO:0000313" key="14">
    <source>
        <dbReference type="Proteomes" id="UP001642483"/>
    </source>
</evidence>
<feature type="transmembrane region" description="Helical" evidence="10">
    <location>
        <begin position="325"/>
        <end position="343"/>
    </location>
</feature>
<protein>
    <recommendedName>
        <fullName evidence="12">G-protein coupled receptors family 1 profile domain-containing protein</fullName>
    </recommendedName>
</protein>
<comment type="subcellular location">
    <subcellularLocation>
        <location evidence="1 10">Cell membrane</location>
        <topology evidence="1 10">Multi-pass membrane protein</topology>
    </subcellularLocation>
</comment>
<feature type="transmembrane region" description="Helical" evidence="10">
    <location>
        <begin position="216"/>
        <end position="242"/>
    </location>
</feature>
<feature type="compositionally biased region" description="Polar residues" evidence="11">
    <location>
        <begin position="403"/>
        <end position="415"/>
    </location>
</feature>
<evidence type="ECO:0000256" key="9">
    <source>
        <dbReference type="ARBA" id="ARBA00023224"/>
    </source>
</evidence>
<evidence type="ECO:0000256" key="2">
    <source>
        <dbReference type="ARBA" id="ARBA00022475"/>
    </source>
</evidence>
<accession>A0ABP0F2S8</accession>
<dbReference type="PRINTS" id="PR00237">
    <property type="entry name" value="GPCRRHODOPSN"/>
</dbReference>
<dbReference type="InterPro" id="IPR000276">
    <property type="entry name" value="GPCR_Rhodpsn"/>
</dbReference>
<evidence type="ECO:0000256" key="3">
    <source>
        <dbReference type="ARBA" id="ARBA00022692"/>
    </source>
</evidence>
<keyword evidence="6 10" id="KW-0472">Membrane</keyword>
<evidence type="ECO:0000313" key="13">
    <source>
        <dbReference type="EMBL" id="CAK8674018.1"/>
    </source>
</evidence>
<keyword evidence="9 10" id="KW-0807">Transducer</keyword>
<dbReference type="PROSITE" id="PS50262">
    <property type="entry name" value="G_PROTEIN_RECEP_F1_2"/>
    <property type="match status" value="1"/>
</dbReference>
<dbReference type="Proteomes" id="UP001642483">
    <property type="component" value="Unassembled WGS sequence"/>
</dbReference>
<proteinExistence type="inferred from homology"/>
<gene>
    <name evidence="13" type="ORF">CVLEPA_LOCUS3740</name>
</gene>
<feature type="transmembrane region" description="Helical" evidence="10">
    <location>
        <begin position="292"/>
        <end position="319"/>
    </location>
</feature>
<keyword evidence="4 10" id="KW-1133">Transmembrane helix</keyword>
<organism evidence="13 14">
    <name type="scientific">Clavelina lepadiformis</name>
    <name type="common">Light-bulb sea squirt</name>
    <name type="synonym">Ascidia lepadiformis</name>
    <dbReference type="NCBI Taxonomy" id="159417"/>
    <lineage>
        <taxon>Eukaryota</taxon>
        <taxon>Metazoa</taxon>
        <taxon>Chordata</taxon>
        <taxon>Tunicata</taxon>
        <taxon>Ascidiacea</taxon>
        <taxon>Aplousobranchia</taxon>
        <taxon>Clavelinidae</taxon>
        <taxon>Clavelina</taxon>
    </lineage>
</organism>